<dbReference type="EMBL" id="CP002048">
    <property type="protein sequence ID" value="ADI01892.1"/>
    <property type="molecule type" value="Genomic_DNA"/>
</dbReference>
<evidence type="ECO:0000313" key="1">
    <source>
        <dbReference type="EMBL" id="ADI01892.1"/>
    </source>
</evidence>
<dbReference type="AlphaFoldDB" id="D7CMF7"/>
<name>D7CMF7_SYNLT</name>
<evidence type="ECO:0008006" key="3">
    <source>
        <dbReference type="Google" id="ProtNLM"/>
    </source>
</evidence>
<dbReference type="HOGENOM" id="CLU_194452_0_0_9"/>
<dbReference type="STRING" id="643648.Slip_1115"/>
<gene>
    <name evidence="1" type="ordered locus">Slip_1115</name>
</gene>
<evidence type="ECO:0000313" key="2">
    <source>
        <dbReference type="Proteomes" id="UP000000378"/>
    </source>
</evidence>
<proteinExistence type="predicted"/>
<accession>D7CMF7</accession>
<dbReference type="eggNOG" id="ENOG5032Y2U">
    <property type="taxonomic scope" value="Bacteria"/>
</dbReference>
<reference evidence="2" key="1">
    <citation type="journal article" date="2010" name="Stand. Genomic Sci.">
        <title>Complete genome sequence of Syntrophothermus lipocalidus type strain (TGB-C1T).</title>
        <authorList>
            <consortium name="US DOE Joint Genome Institute (JGI-PGF)"/>
            <person name="Djao O."/>
            <person name="Zhang X."/>
            <person name="Lucas S."/>
            <person name="Lapidus A."/>
            <person name="Glavina Del Rio T."/>
            <person name="Nolan M."/>
            <person name="Tice H."/>
            <person name="Cheng J."/>
            <person name="Han C."/>
            <person name="Tapia R."/>
            <person name="Goodwin L."/>
            <person name="Pitluck S."/>
            <person name="Liolios K."/>
            <person name="Ivanova N."/>
            <person name="Mavromatis K."/>
            <person name="Mikhailova N."/>
            <person name="Ovchinnikova G."/>
            <person name="Pati A."/>
            <person name="Brambilla E."/>
            <person name="Chen A."/>
            <person name="Palaniappan K."/>
            <person name="Land M."/>
            <person name="Hauser L."/>
            <person name="Chang Y."/>
            <person name="Jeffries C."/>
            <person name="Rohde M."/>
            <person name="Sikorski J."/>
            <person name="Spring S."/>
            <person name="Goker M."/>
            <person name="Detter J."/>
            <person name="Woyke T."/>
            <person name="Bristow J."/>
            <person name="Eisen J."/>
            <person name="Markowitz V."/>
            <person name="Hugenholtz P."/>
            <person name="Kyrpides N."/>
            <person name="Klenk H."/>
        </authorList>
    </citation>
    <scope>NUCLEOTIDE SEQUENCE [LARGE SCALE GENOMIC DNA]</scope>
    <source>
        <strain evidence="2">DSM 12680 / TGB-C1</strain>
    </source>
</reference>
<dbReference type="Proteomes" id="UP000000378">
    <property type="component" value="Chromosome"/>
</dbReference>
<dbReference type="OrthoDB" id="9800443at2"/>
<keyword evidence="2" id="KW-1185">Reference proteome</keyword>
<dbReference type="KEGG" id="slp:Slip_1115"/>
<dbReference type="RefSeq" id="WP_013175294.1">
    <property type="nucleotide sequence ID" value="NC_014220.1"/>
</dbReference>
<protein>
    <recommendedName>
        <fullName evidence="3">Cytosolic protein</fullName>
    </recommendedName>
</protein>
<reference evidence="1 2" key="2">
    <citation type="journal article" date="2010" name="Stand. Genomic Sci.">
        <title>Complete genome sequence of Syntrophothermus lipocalidus type strain (TGB-C1).</title>
        <authorList>
            <person name="Djao O.D."/>
            <person name="Zhang X."/>
            <person name="Lucas S."/>
            <person name="Lapidus A."/>
            <person name="Del Rio T.G."/>
            <person name="Nolan M."/>
            <person name="Tice H."/>
            <person name="Cheng J.F."/>
            <person name="Han C."/>
            <person name="Tapia R."/>
            <person name="Goodwin L."/>
            <person name="Pitluck S."/>
            <person name="Liolios K."/>
            <person name="Ivanova N."/>
            <person name="Mavromatis K."/>
            <person name="Mikhailova N."/>
            <person name="Ovchinnikova G."/>
            <person name="Pati A."/>
            <person name="Brambilla E."/>
            <person name="Chen A."/>
            <person name="Palaniappan K."/>
            <person name="Land M."/>
            <person name="Hauser L."/>
            <person name="Chang Y.J."/>
            <person name="Jeffries C.D."/>
            <person name="Rohde M."/>
            <person name="Sikorski J."/>
            <person name="Spring S."/>
            <person name="Goker M."/>
            <person name="Detter J.C."/>
            <person name="Woyke T."/>
            <person name="Bristow J."/>
            <person name="Eisen J.A."/>
            <person name="Markowitz V."/>
            <person name="Hugenholtz P."/>
            <person name="Kyrpides N.C."/>
            <person name="Klenk H.P."/>
        </authorList>
    </citation>
    <scope>NUCLEOTIDE SEQUENCE [LARGE SCALE GENOMIC DNA]</scope>
    <source>
        <strain evidence="2">DSM 12680 / TGB-C1</strain>
    </source>
</reference>
<sequence>MKECNQEKLALTCTCTYEVCHRKGKCCECVAYHRRRNEVPGCFFPPSVERTYDRSYRRFIQACQER</sequence>
<organism evidence="1 2">
    <name type="scientific">Syntrophothermus lipocalidus (strain DSM 12680 / TGB-C1)</name>
    <dbReference type="NCBI Taxonomy" id="643648"/>
    <lineage>
        <taxon>Bacteria</taxon>
        <taxon>Bacillati</taxon>
        <taxon>Bacillota</taxon>
        <taxon>Clostridia</taxon>
        <taxon>Eubacteriales</taxon>
        <taxon>Syntrophomonadaceae</taxon>
        <taxon>Syntrophothermus</taxon>
    </lineage>
</organism>
<dbReference type="Pfam" id="PF20095">
    <property type="entry name" value="DUF6485"/>
    <property type="match status" value="1"/>
</dbReference>